<sequence>MGVYFGDVKIRSLSSSDGKNDNKKKTATAQEQAFVLFSYTSFCLLQELDRRGWGTPRGLAKNRAVGFVLWILISHQILISIHSMKIQKDRKTNDVMLSREETLHLFTAAALQTVSRLLRPLEEGGK</sequence>
<protein>
    <submittedName>
        <fullName evidence="1">Uncharacterized protein</fullName>
    </submittedName>
</protein>
<proteinExistence type="predicted"/>
<evidence type="ECO:0000313" key="2">
    <source>
        <dbReference type="Proteomes" id="UP001283361"/>
    </source>
</evidence>
<reference evidence="1" key="1">
    <citation type="journal article" date="2023" name="G3 (Bethesda)">
        <title>A reference genome for the long-term kleptoplast-retaining sea slug Elysia crispata morphotype clarki.</title>
        <authorList>
            <person name="Eastman K.E."/>
            <person name="Pendleton A.L."/>
            <person name="Shaikh M.A."/>
            <person name="Suttiyut T."/>
            <person name="Ogas R."/>
            <person name="Tomko P."/>
            <person name="Gavelis G."/>
            <person name="Widhalm J.R."/>
            <person name="Wisecaver J.H."/>
        </authorList>
    </citation>
    <scope>NUCLEOTIDE SEQUENCE</scope>
    <source>
        <strain evidence="1">ECLA1</strain>
    </source>
</reference>
<name>A0AAE1DUM4_9GAST</name>
<dbReference type="AlphaFoldDB" id="A0AAE1DUM4"/>
<gene>
    <name evidence="1" type="ORF">RRG08_044367</name>
</gene>
<organism evidence="1 2">
    <name type="scientific">Elysia crispata</name>
    <name type="common">lettuce slug</name>
    <dbReference type="NCBI Taxonomy" id="231223"/>
    <lineage>
        <taxon>Eukaryota</taxon>
        <taxon>Metazoa</taxon>
        <taxon>Spiralia</taxon>
        <taxon>Lophotrochozoa</taxon>
        <taxon>Mollusca</taxon>
        <taxon>Gastropoda</taxon>
        <taxon>Heterobranchia</taxon>
        <taxon>Euthyneura</taxon>
        <taxon>Panpulmonata</taxon>
        <taxon>Sacoglossa</taxon>
        <taxon>Placobranchoidea</taxon>
        <taxon>Plakobranchidae</taxon>
        <taxon>Elysia</taxon>
    </lineage>
</organism>
<evidence type="ECO:0000313" key="1">
    <source>
        <dbReference type="EMBL" id="KAK3783362.1"/>
    </source>
</evidence>
<dbReference type="Proteomes" id="UP001283361">
    <property type="component" value="Unassembled WGS sequence"/>
</dbReference>
<accession>A0AAE1DUM4</accession>
<dbReference type="EMBL" id="JAWDGP010002420">
    <property type="protein sequence ID" value="KAK3783362.1"/>
    <property type="molecule type" value="Genomic_DNA"/>
</dbReference>
<keyword evidence="2" id="KW-1185">Reference proteome</keyword>
<comment type="caution">
    <text evidence="1">The sequence shown here is derived from an EMBL/GenBank/DDBJ whole genome shotgun (WGS) entry which is preliminary data.</text>
</comment>